<feature type="region of interest" description="Disordered" evidence="1">
    <location>
        <begin position="189"/>
        <end position="265"/>
    </location>
</feature>
<feature type="compositionally biased region" description="Polar residues" evidence="1">
    <location>
        <begin position="218"/>
        <end position="238"/>
    </location>
</feature>
<evidence type="ECO:0000256" key="2">
    <source>
        <dbReference type="SAM" id="Phobius"/>
    </source>
</evidence>
<keyword evidence="2" id="KW-0472">Membrane</keyword>
<evidence type="ECO:0000313" key="3">
    <source>
        <dbReference type="EMBL" id="EHY66203.1"/>
    </source>
</evidence>
<dbReference type="HOGENOM" id="CLU_750268_0_0_1"/>
<feature type="compositionally biased region" description="Low complexity" evidence="1">
    <location>
        <begin position="239"/>
        <end position="251"/>
    </location>
</feature>
<accession>H8ZBF0</accession>
<organism evidence="3">
    <name type="scientific">Nematocida ausubeli (strain ATCC PRA-371 / ERTm2)</name>
    <name type="common">Nematode killer fungus</name>
    <dbReference type="NCBI Taxonomy" id="1913371"/>
    <lineage>
        <taxon>Eukaryota</taxon>
        <taxon>Fungi</taxon>
        <taxon>Fungi incertae sedis</taxon>
        <taxon>Microsporidia</taxon>
        <taxon>Nematocida</taxon>
    </lineage>
</organism>
<keyword evidence="2" id="KW-1133">Transmembrane helix</keyword>
<dbReference type="AlphaFoldDB" id="H8ZBF0"/>
<name>H8ZBF0_NEMA1</name>
<evidence type="ECO:0000256" key="1">
    <source>
        <dbReference type="SAM" id="MobiDB-lite"/>
    </source>
</evidence>
<dbReference type="EMBL" id="JH604634">
    <property type="protein sequence ID" value="EHY66203.1"/>
    <property type="molecule type" value="Genomic_DNA"/>
</dbReference>
<dbReference type="STRING" id="944018.H8ZBF0"/>
<keyword evidence="2" id="KW-0812">Transmembrane</keyword>
<protein>
    <submittedName>
        <fullName evidence="3">Uncharacterized protein</fullName>
    </submittedName>
</protein>
<feature type="compositionally biased region" description="Low complexity" evidence="1">
    <location>
        <begin position="189"/>
        <end position="205"/>
    </location>
</feature>
<dbReference type="Proteomes" id="UP000005622">
    <property type="component" value="Unassembled WGS sequence"/>
</dbReference>
<gene>
    <name evidence="3" type="ORF">NERG_00899</name>
</gene>
<sequence>MSQRGSKYIFNPAKINRISEDFFALLLLNQYSNVFNKLNLVCFDFNGNFSDLPFNKIYLAQEITDDSINSLKNEAVVSQDLLHIVSYILHGLKKNQKLIKLINENVTEKYTTERIRQLELIKKELLNTFKEEVFRLFNEIDFDCEEDLEELVKKVINNDTRGELTSNMDITAGYAVHNRAELFPPRARLNAPTTRLNPPTTRLNTSSARLNPRRAGVNTPSTGLNTQRTRLNTPSAGISTQRTRLSTQRTRPNPRRARLNPPTTILNPHSPELIPLMTEYIPSTAGLNPPLDYYDQFILYDRPITTRYNPDIKVYSIQPNEYDIAQDNPIITQDNPKTIIYHIITDIIILLIILTVIYCCNYKYNVYWA</sequence>
<feature type="transmembrane region" description="Helical" evidence="2">
    <location>
        <begin position="339"/>
        <end position="360"/>
    </location>
</feature>
<proteinExistence type="predicted"/>
<reference evidence="3" key="1">
    <citation type="submission" date="2011-03" db="EMBL/GenBank/DDBJ databases">
        <title>The Genome Sequence of Nematocida sp1 strain ERTm2.</title>
        <authorList>
            <consortium name="The Broad Institute Genome Sequencing Platform"/>
            <consortium name="The Broad Institute Genome Sequencing Center for Infectious Disease"/>
            <person name="Cuomo C."/>
            <person name="Troemel E."/>
            <person name="Young S.K."/>
            <person name="Zeng Q."/>
            <person name="Gargeya S."/>
            <person name="Fitzgerald M."/>
            <person name="Haas B."/>
            <person name="Abouelleil A."/>
            <person name="Alvarado L."/>
            <person name="Arachchi H.M."/>
            <person name="Berlin A."/>
            <person name="Brown A."/>
            <person name="Chapman S.B."/>
            <person name="Chen Z."/>
            <person name="Dunbar C."/>
            <person name="Freedman E."/>
            <person name="Gearin G."/>
            <person name="Gellesch M."/>
            <person name="Goldberg J."/>
            <person name="Griggs A."/>
            <person name="Gujja S."/>
            <person name="Heilman E.R."/>
            <person name="Heiman D."/>
            <person name="Howarth C."/>
            <person name="Larson L."/>
            <person name="Lui A."/>
            <person name="MacDonald P.J.P."/>
            <person name="Mehta T."/>
            <person name="Montmayeur A."/>
            <person name="Murphy C."/>
            <person name="Neiman D."/>
            <person name="Pearson M."/>
            <person name="Priest M."/>
            <person name="Roberts A."/>
            <person name="Saif S."/>
            <person name="Shea T."/>
            <person name="Shenoy N."/>
            <person name="Sisk P."/>
            <person name="Stolte C."/>
            <person name="Sykes S."/>
            <person name="White J."/>
            <person name="Yandava C."/>
            <person name="Wortman J."/>
            <person name="Nusbaum C."/>
            <person name="Birren B."/>
        </authorList>
    </citation>
    <scope>NUCLEOTIDE SEQUENCE</scope>
    <source>
        <strain evidence="3">ERTm2</strain>
    </source>
</reference>